<comment type="subcellular location">
    <subcellularLocation>
        <location evidence="1">Nucleus</location>
    </subcellularLocation>
</comment>
<feature type="region of interest" description="Disordered" evidence="3">
    <location>
        <begin position="138"/>
        <end position="161"/>
    </location>
</feature>
<evidence type="ECO:0000256" key="3">
    <source>
        <dbReference type="SAM" id="MobiDB-lite"/>
    </source>
</evidence>
<feature type="compositionally biased region" description="Polar residues" evidence="3">
    <location>
        <begin position="1266"/>
        <end position="1279"/>
    </location>
</feature>
<keyword evidence="2" id="KW-0539">Nucleus</keyword>
<gene>
    <name evidence="5" type="ORF">CSSPJE1EN1_LOCUS3279</name>
</gene>
<evidence type="ECO:0000313" key="5">
    <source>
        <dbReference type="EMBL" id="CAK9257801.1"/>
    </source>
</evidence>
<evidence type="ECO:0000256" key="2">
    <source>
        <dbReference type="ARBA" id="ARBA00023242"/>
    </source>
</evidence>
<dbReference type="EMBL" id="OZ020106">
    <property type="protein sequence ID" value="CAK9257801.1"/>
    <property type="molecule type" value="Genomic_DNA"/>
</dbReference>
<feature type="compositionally biased region" description="Basic and acidic residues" evidence="3">
    <location>
        <begin position="2399"/>
        <end position="2423"/>
    </location>
</feature>
<feature type="compositionally biased region" description="Polar residues" evidence="3">
    <location>
        <begin position="1878"/>
        <end position="1887"/>
    </location>
</feature>
<feature type="compositionally biased region" description="Low complexity" evidence="3">
    <location>
        <begin position="138"/>
        <end position="153"/>
    </location>
</feature>
<feature type="compositionally biased region" description="Basic and acidic residues" evidence="3">
    <location>
        <begin position="2308"/>
        <end position="2337"/>
    </location>
</feature>
<feature type="region of interest" description="Disordered" evidence="3">
    <location>
        <begin position="2124"/>
        <end position="2148"/>
    </location>
</feature>
<sequence length="2553" mass="275243">MEDYWKLRASLNSSTTQAAQAANHVPTNALNQSHRNPGQMSQPYIAQEVCVIERTIRQEPMNLNSCSSAGLQGLGTSKLTSELFAMVSGKQQHVGLPSYPPSVTSQSTGIPSCPQLSTVNSTTPEGLLAWPAITPSSLQSGSPLSGGSRSSSGVTAHASQCGQVQELSVSTSDRLVTGAHENASFGFGPLPDVLTRNIIFDQPHEQRVRTSQQNPPPQWLTETVSRQQQIQSMVTSLPMLVGNSALQKIPQTTVNLPSARANHPQPASNPAPTGRPLVFCANFAGSILSGELCLTGAGRLGVVCTCHKVHMSVTKFTQHAGIYTGNPGEAVFMQGGHTLVKWRKLFFHQYGVKLPEDHLGWDWVDLDSLEAGKANPASITQCSSKDFDASSGGKPSAAKSKTNVWGTCVAAGNSSVLHGSQTAFTSKHSMAQVSCGQGVLHKQQENLSKNLGRELRPATAYVEFESGHFIPDPAQQGLSRNQATAGGLNSLHNTSKSARIAMNEYHTFISDGGRQYLSSGQQVSAGGSNIKQLNYPRNNWNDGNDNRLKEKDNTSSSVELRLGQPSQYTQPTGSSSSSMLSASSIEHQKSLFSEHIMQRAWDVKTQQNMQNLLAGGLPKISGNLECAREQLLKISKNQSQYEGIGNMQSTCMEGLGGQTHQSGITSAFLQSGGHLVSVPMYHAANLNASMHHSNQNLSCDQQTNKVANRVLYEQAGTDKSVMQCALQADQLRKCMTVGNGRPLESQSLGALAQLNNRAGNELLEKAIQASMRHRSSGMDFSSVVGKRNVMPAGPSDCHMKSLIHSQVPSSTTGNDIKADPASSSKGLQYSGSAKQLQQVPTGAVFLRNQEPPLVDDLHLQKIYLKNSVTNEEVRGRDLALVHLEGLQSRAESLGDNGRKDGQRLQVIINKQDWVQRPLKVESDLNSKSPRVVSVQNSALSDGQCGRSDGKESAANCEGFQSRAEILGDNGRKDRQQLQMIINKQDWVKRPLKVESDLNSKSPKVAFVQNSGLIDGQCGRSDGKASDADCEGLQSRAESLGDNGRKYQQQQQVIIDKQDWIQQPLNVESDLKSKSLKVVSLQNTSGLSDSQCGRSDGKANGVDCDPQPHAETKHMGEYSCGQGHKPLSGGEPSMMEVEDIRCNCFKCQKSSSTPRAQAVTRIAGQICLKEKGCRGISTKTADKDIEIGDVLKCPSSEKQQSELLEHRTAIVPVKSGNGETSRDSHGQPLFSKVANRTWEELSNDVLSENAAKGTVAGADSRREPNECSETCSKSSENVMSGLSDEGQGNDEEDRAFQGQFLSKPLGQNGVCDKASATHKSHSSDSDNMGAGINPVSRAGDLTKPESPSSLQCPSSSNVAKKLVIKTDASSSREKQQSVKEAEEKNDKSKIQNLEQKRQVNLKWKRVGSDGDAGEFKKRKTSISCDYSVEQTRRVQDADLGDENQRVNVLPEVSAEEAENLCESTAGKEKRFNCQRVLVGNCSPSCISVAEVKGTEETIRTAEEGPTPERKNRTLIIQVPQQISHEEATGPIHTTCDLSEALMESAVDGSDDLLSSVERKKLGEGPFVHNSSSPKGFLEKRRSESPLAVSRAFSPSKAAGSIETKGSIGSQKGILEKRRSESPLAVSRAISPPKAAGSIETKGNIGSQKGFLEKTSSGSPIAVSKPISSPKAAGSIVTKGNIGSQKGFLEKRSSGSPIAVSRPVSSPKAAGSIVTKGSIGSQKGILEKRRSESPLAVSRAISPPKAAGSIETKGNIGSQKGFLEKTSSGSPIAVSKPISSPKAAGSIVTKGNIGGQKGFLEKRSSGSPIAVSRPVSPPKASGSIVTNGNIGSQKGILEKKSSGSPIAVSRPVSPPKAAGSIVTNGNINSQKGFLEKRRSGSPTAASRSVSPPKAAGSSVTKKIRSIRGGIESPNPRNRRILSLSNILKRRAERIDPQYRAVLKQVSAAEVEEVSHKRLKSNSCATATSPKDTKDRTESSSSGNGPLLDSSTLSLSQKDESPKVRSLFELTSKKTLARPDLEVSDTTDNCVELSGACNHDITTVQTKFSLPFPCPFSQSPCPVPRSGRSVRSNALSKRSFRCHRSKDAQADVGESNAALQEKRLSQTKVDCCGEADVTRLLQPQETCTHRSKDTQADVGKRSAALQEKRLSQTKVDRCREAGVTRLLQPQETSAHRSKDAQADVGKRSAALQEKRLSQTKVDHCREADVKQLMQPQETCTHRSKDAQADVVKRSAALQEKRLSQTKVDHCRETDVKGLLQPQETSTHRSKDAQADVGKRSTALQEKRLSQTKVERCREADVKQLLQPQETCTHRSKDAQSDVGKRSAALHEKRLSQSKVDHCREADVKQLLQPQETCTHRSKDAQSDVDKRSAALQEKRLSQTKVDRCREADAECLQPQETSTHRSKDAHSDVGKRSAALQEKRLSQTKVDRCGEADVKRLLPPQETCTPVSRSNSCEEEIYKMTPLSKKPRSIKVGAKAPNVRDIPAMARDVRPVQVSALCDARVGSEIGANRVPSKVNSTLKKRVHVPMKLQGSPVRRLKTIGQRIREQECGTL</sequence>
<keyword evidence="6" id="KW-1185">Reference proteome</keyword>
<feature type="region of interest" description="Disordered" evidence="3">
    <location>
        <begin position="2350"/>
        <end position="2380"/>
    </location>
</feature>
<feature type="region of interest" description="Disordered" evidence="3">
    <location>
        <begin position="1248"/>
        <end position="1394"/>
    </location>
</feature>
<feature type="region of interest" description="Disordered" evidence="3">
    <location>
        <begin position="2304"/>
        <end position="2337"/>
    </location>
</feature>
<feature type="compositionally biased region" description="Polar residues" evidence="3">
    <location>
        <begin position="1821"/>
        <end position="1830"/>
    </location>
</feature>
<dbReference type="Proteomes" id="UP001497444">
    <property type="component" value="Chromosome 11"/>
</dbReference>
<feature type="compositionally biased region" description="Polar residues" evidence="3">
    <location>
        <begin position="519"/>
        <end position="543"/>
    </location>
</feature>
<feature type="region of interest" description="Disordered" evidence="3">
    <location>
        <begin position="1562"/>
        <end position="1915"/>
    </location>
</feature>
<dbReference type="InterPro" id="IPR032308">
    <property type="entry name" value="TDBD"/>
</dbReference>
<feature type="domain" description="Tify" evidence="4">
    <location>
        <begin position="298"/>
        <end position="344"/>
    </location>
</feature>
<feature type="compositionally biased region" description="Polar residues" evidence="3">
    <location>
        <begin position="1976"/>
        <end position="1993"/>
    </location>
</feature>
<organism evidence="5 6">
    <name type="scientific">Sphagnum jensenii</name>
    <dbReference type="NCBI Taxonomy" id="128206"/>
    <lineage>
        <taxon>Eukaryota</taxon>
        <taxon>Viridiplantae</taxon>
        <taxon>Streptophyta</taxon>
        <taxon>Embryophyta</taxon>
        <taxon>Bryophyta</taxon>
        <taxon>Sphagnophytina</taxon>
        <taxon>Sphagnopsida</taxon>
        <taxon>Sphagnales</taxon>
        <taxon>Sphagnaceae</taxon>
        <taxon>Sphagnum</taxon>
    </lineage>
</organism>
<protein>
    <recommendedName>
        <fullName evidence="4">Tify domain-containing protein</fullName>
    </recommendedName>
</protein>
<evidence type="ECO:0000313" key="6">
    <source>
        <dbReference type="Proteomes" id="UP001497444"/>
    </source>
</evidence>
<feature type="compositionally biased region" description="Basic and acidic residues" evidence="3">
    <location>
        <begin position="544"/>
        <end position="553"/>
    </location>
</feature>
<feature type="compositionally biased region" description="Basic and acidic residues" evidence="3">
    <location>
        <begin position="1369"/>
        <end position="1394"/>
    </location>
</feature>
<feature type="region of interest" description="Disordered" evidence="3">
    <location>
        <begin position="1948"/>
        <end position="1997"/>
    </location>
</feature>
<feature type="region of interest" description="Disordered" evidence="3">
    <location>
        <begin position="806"/>
        <end position="833"/>
    </location>
</feature>
<feature type="region of interest" description="Disordered" evidence="3">
    <location>
        <begin position="2393"/>
        <end position="2423"/>
    </location>
</feature>
<proteinExistence type="predicted"/>
<feature type="region of interest" description="Disordered" evidence="3">
    <location>
        <begin position="519"/>
        <end position="582"/>
    </location>
</feature>
<evidence type="ECO:0000259" key="4">
    <source>
        <dbReference type="Pfam" id="PF16135"/>
    </source>
</evidence>
<feature type="compositionally biased region" description="Polar residues" evidence="3">
    <location>
        <begin position="554"/>
        <end position="573"/>
    </location>
</feature>
<feature type="compositionally biased region" description="Basic and acidic residues" evidence="3">
    <location>
        <begin position="2262"/>
        <end position="2289"/>
    </location>
</feature>
<feature type="compositionally biased region" description="Basic and acidic residues" evidence="3">
    <location>
        <begin position="2238"/>
        <end position="2252"/>
    </location>
</feature>
<feature type="compositionally biased region" description="Polar residues" evidence="3">
    <location>
        <begin position="1859"/>
        <end position="1869"/>
    </location>
</feature>
<evidence type="ECO:0000256" key="1">
    <source>
        <dbReference type="ARBA" id="ARBA00004123"/>
    </source>
</evidence>
<feature type="region of interest" description="Disordered" evidence="3">
    <location>
        <begin position="2164"/>
        <end position="2199"/>
    </location>
</feature>
<feature type="compositionally biased region" description="Low complexity" evidence="3">
    <location>
        <begin position="1343"/>
        <end position="1355"/>
    </location>
</feature>
<feature type="compositionally biased region" description="Polar residues" evidence="3">
    <location>
        <begin position="821"/>
        <end position="833"/>
    </location>
</feature>
<feature type="region of interest" description="Disordered" evidence="3">
    <location>
        <begin position="2238"/>
        <end position="2289"/>
    </location>
</feature>
<feature type="compositionally biased region" description="Basic and acidic residues" evidence="3">
    <location>
        <begin position="2170"/>
        <end position="2199"/>
    </location>
</feature>
<feature type="compositionally biased region" description="Basic and acidic residues" evidence="3">
    <location>
        <begin position="2354"/>
        <end position="2380"/>
    </location>
</feature>
<dbReference type="Pfam" id="PF16135">
    <property type="entry name" value="TDBD"/>
    <property type="match status" value="1"/>
</dbReference>
<feature type="compositionally biased region" description="Polar residues" evidence="3">
    <location>
        <begin position="1958"/>
        <end position="1967"/>
    </location>
</feature>
<name>A0ABP0VVF8_9BRYO</name>
<reference evidence="5" key="1">
    <citation type="submission" date="2024-02" db="EMBL/GenBank/DDBJ databases">
        <authorList>
            <consortium name="ELIXIR-Norway"/>
            <consortium name="Elixir Norway"/>
        </authorList>
    </citation>
    <scope>NUCLEOTIDE SEQUENCE</scope>
</reference>
<accession>A0ABP0VVF8</accession>